<dbReference type="RefSeq" id="WP_183659713.1">
    <property type="nucleotide sequence ID" value="NZ_BAAAXX010000140.1"/>
</dbReference>
<evidence type="ECO:0000313" key="2">
    <source>
        <dbReference type="Proteomes" id="UP000579945"/>
    </source>
</evidence>
<comment type="caution">
    <text evidence="1">The sequence shown here is derived from an EMBL/GenBank/DDBJ whole genome shotgun (WGS) entry which is preliminary data.</text>
</comment>
<dbReference type="PANTHER" id="PTHR43162">
    <property type="match status" value="1"/>
</dbReference>
<evidence type="ECO:0000313" key="1">
    <source>
        <dbReference type="EMBL" id="MBB3732716.1"/>
    </source>
</evidence>
<dbReference type="InterPro" id="IPR051604">
    <property type="entry name" value="Ergot_Alk_Oxidoreductase"/>
</dbReference>
<dbReference type="InterPro" id="IPR036291">
    <property type="entry name" value="NAD(P)-bd_dom_sf"/>
</dbReference>
<dbReference type="SUPFAM" id="SSF51735">
    <property type="entry name" value="NAD(P)-binding Rossmann-fold domains"/>
    <property type="match status" value="1"/>
</dbReference>
<accession>A0A7W5VD95</accession>
<dbReference type="GeneID" id="95394735"/>
<dbReference type="Gene3D" id="3.40.50.720">
    <property type="entry name" value="NAD(P)-binding Rossmann-like Domain"/>
    <property type="match status" value="1"/>
</dbReference>
<reference evidence="1 2" key="1">
    <citation type="submission" date="2020-08" db="EMBL/GenBank/DDBJ databases">
        <title>Sequencing the genomes of 1000 actinobacteria strains.</title>
        <authorList>
            <person name="Klenk H.-P."/>
        </authorList>
    </citation>
    <scope>NUCLEOTIDE SEQUENCE [LARGE SCALE GENOMIC DNA]</scope>
    <source>
        <strain evidence="1 2">DSM 44320</strain>
    </source>
</reference>
<dbReference type="Proteomes" id="UP000579945">
    <property type="component" value="Unassembled WGS sequence"/>
</dbReference>
<dbReference type="Gene3D" id="3.90.25.10">
    <property type="entry name" value="UDP-galactose 4-epimerase, domain 1"/>
    <property type="match status" value="1"/>
</dbReference>
<proteinExistence type="predicted"/>
<organism evidence="1 2">
    <name type="scientific">Nonomuraea dietziae</name>
    <dbReference type="NCBI Taxonomy" id="65515"/>
    <lineage>
        <taxon>Bacteria</taxon>
        <taxon>Bacillati</taxon>
        <taxon>Actinomycetota</taxon>
        <taxon>Actinomycetes</taxon>
        <taxon>Streptosporangiales</taxon>
        <taxon>Streptosporangiaceae</taxon>
        <taxon>Nonomuraea</taxon>
    </lineage>
</organism>
<protein>
    <submittedName>
        <fullName evidence="1">Uncharacterized protein YbjT (DUF2867 family)</fullName>
    </submittedName>
</protein>
<name>A0A7W5VD95_9ACTN</name>
<gene>
    <name evidence="1" type="ORF">FHR33_008576</name>
</gene>
<dbReference type="AlphaFoldDB" id="A0A7W5VD95"/>
<dbReference type="EMBL" id="JACIBV010000001">
    <property type="protein sequence ID" value="MBB3732716.1"/>
    <property type="molecule type" value="Genomic_DNA"/>
</dbReference>
<dbReference type="PANTHER" id="PTHR43162:SF1">
    <property type="entry name" value="PRESTALK A DIFFERENTIATION PROTEIN A"/>
    <property type="match status" value="1"/>
</dbReference>
<keyword evidence="2" id="KW-1185">Reference proteome</keyword>
<sequence>MSKILVLGAGGKTGRRVTARLRELGVPHRAASRTGAAPFDWNDPRTWDATLDGVRGVYLVRPELQPNDVLRAFTARAVARGAERLVLLSARAGGPELDRPRERIVQHSGAVWTILRPTWYFQNFSEGMFARAVRSGELRLPAGTGHEAFVDAEDVAQAAVAALTEDGHHERVYELSGPQPLSFAEAAAVISEVSGRVVLYRPITADAYVSELIATGESVPFARLQARLLTWVSQDEGAHISDGVERALGRPPRTFTAYAKQATAEGAWR</sequence>